<proteinExistence type="predicted"/>
<dbReference type="PANTHER" id="PTHR10443">
    <property type="entry name" value="MICROSOMAL DIPEPTIDASE"/>
    <property type="match status" value="1"/>
</dbReference>
<dbReference type="AlphaFoldDB" id="A0A1T4Z2C4"/>
<dbReference type="Proteomes" id="UP000191040">
    <property type="component" value="Chromosome I"/>
</dbReference>
<gene>
    <name evidence="2" type="ORF">SAMN06295964_1787</name>
</gene>
<feature type="transmembrane region" description="Helical" evidence="1">
    <location>
        <begin position="28"/>
        <end position="50"/>
    </location>
</feature>
<evidence type="ECO:0000313" key="3">
    <source>
        <dbReference type="Proteomes" id="UP000191040"/>
    </source>
</evidence>
<keyword evidence="3" id="KW-1185">Reference proteome</keyword>
<evidence type="ECO:0000256" key="1">
    <source>
        <dbReference type="SAM" id="Phobius"/>
    </source>
</evidence>
<evidence type="ECO:0000313" key="2">
    <source>
        <dbReference type="EMBL" id="SKB07695.1"/>
    </source>
</evidence>
<sequence length="414" mass="44382">MTFTLPEPNSDSVSAVPATKRRWLRRSLLGLLVLLLLGAVGFFALGPGIVENSMNRMADTDLSEPDEETAALHDSLFIADLHSDTLMWDRDLLDRSDRGHMDLPRLQDGNVGLQVFSSVSKTPKNQNYDSNPANTDNITLLAILQLQPPRTWTSLLQRSLYHADKLQDAVADSEGELRFIRSRDDLDRLVADREAGKDVTGALFSLEGLQSLEGDLENLGRLFGAGARMAGFTHFFDNEVAGSMHGEDKSGLTDLGRAAFAEMERRGMVVDIAHASHPAIAEMLTLATKPVVASHGGVQATCDVNRNLTDDEIRGVAATGGVIGIGYWDAAVCDLTPAAVVDAIEHVITVGGIETAALGSDYDGATKVAWDTSDIAVVTQELRDRGHSDEDIAAIMGGNTLRVLRAVLPVGSGG</sequence>
<keyword evidence="1" id="KW-1133">Transmembrane helix</keyword>
<dbReference type="GO" id="GO:0070573">
    <property type="term" value="F:metallodipeptidase activity"/>
    <property type="evidence" value="ECO:0007669"/>
    <property type="project" value="InterPro"/>
</dbReference>
<dbReference type="SUPFAM" id="SSF51556">
    <property type="entry name" value="Metallo-dependent hydrolases"/>
    <property type="match status" value="1"/>
</dbReference>
<reference evidence="3" key="1">
    <citation type="submission" date="2017-02" db="EMBL/GenBank/DDBJ databases">
        <authorList>
            <person name="Varghese N."/>
            <person name="Submissions S."/>
        </authorList>
    </citation>
    <scope>NUCLEOTIDE SEQUENCE [LARGE SCALE GENOMIC DNA]</scope>
    <source>
        <strain evidence="3">9H-4</strain>
    </source>
</reference>
<dbReference type="PROSITE" id="PS51365">
    <property type="entry name" value="RENAL_DIPEPTIDASE_2"/>
    <property type="match status" value="1"/>
</dbReference>
<organism evidence="2 3">
    <name type="scientific">Aeromicrobium choanae</name>
    <dbReference type="NCBI Taxonomy" id="1736691"/>
    <lineage>
        <taxon>Bacteria</taxon>
        <taxon>Bacillati</taxon>
        <taxon>Actinomycetota</taxon>
        <taxon>Actinomycetes</taxon>
        <taxon>Propionibacteriales</taxon>
        <taxon>Nocardioidaceae</taxon>
        <taxon>Aeromicrobium</taxon>
    </lineage>
</organism>
<dbReference type="InterPro" id="IPR032466">
    <property type="entry name" value="Metal_Hydrolase"/>
</dbReference>
<dbReference type="STRING" id="1736691.SAMN06295964_1787"/>
<dbReference type="GO" id="GO:0006508">
    <property type="term" value="P:proteolysis"/>
    <property type="evidence" value="ECO:0007669"/>
    <property type="project" value="InterPro"/>
</dbReference>
<dbReference type="InterPro" id="IPR008257">
    <property type="entry name" value="Pept_M19"/>
</dbReference>
<dbReference type="Pfam" id="PF01244">
    <property type="entry name" value="Peptidase_M19"/>
    <property type="match status" value="1"/>
</dbReference>
<accession>A0A1T4Z2C4</accession>
<dbReference type="EMBL" id="LT796768">
    <property type="protein sequence ID" value="SKB07695.1"/>
    <property type="molecule type" value="Genomic_DNA"/>
</dbReference>
<keyword evidence="1" id="KW-0472">Membrane</keyword>
<protein>
    <submittedName>
        <fullName evidence="2">Zn-dependent dipeptidase, dipeptidase homolog</fullName>
    </submittedName>
</protein>
<keyword evidence="1" id="KW-0812">Transmembrane</keyword>
<dbReference type="PANTHER" id="PTHR10443:SF12">
    <property type="entry name" value="DIPEPTIDASE"/>
    <property type="match status" value="1"/>
</dbReference>
<name>A0A1T4Z2C4_9ACTN</name>
<dbReference type="Gene3D" id="3.20.20.140">
    <property type="entry name" value="Metal-dependent hydrolases"/>
    <property type="match status" value="1"/>
</dbReference>